<dbReference type="SUPFAM" id="SSF55486">
    <property type="entry name" value="Metalloproteases ('zincins'), catalytic domain"/>
    <property type="match status" value="1"/>
</dbReference>
<dbReference type="Gene3D" id="2.60.40.10">
    <property type="entry name" value="Immunoglobulins"/>
    <property type="match status" value="1"/>
</dbReference>
<accession>A0AAX1NBD2</accession>
<dbReference type="PROSITE" id="PS50093">
    <property type="entry name" value="PKD"/>
    <property type="match status" value="1"/>
</dbReference>
<dbReference type="SUPFAM" id="SSF49299">
    <property type="entry name" value="PKD domain"/>
    <property type="match status" value="1"/>
</dbReference>
<keyword evidence="8" id="KW-1015">Disulfide bond</keyword>
<dbReference type="GO" id="GO:0006508">
    <property type="term" value="P:proteolysis"/>
    <property type="evidence" value="ECO:0007669"/>
    <property type="project" value="UniProtKB-KW"/>
</dbReference>
<dbReference type="Gene3D" id="3.40.390.10">
    <property type="entry name" value="Collagenase (Catalytic Domain)"/>
    <property type="match status" value="1"/>
</dbReference>
<evidence type="ECO:0000256" key="9">
    <source>
        <dbReference type="SAM" id="SignalP"/>
    </source>
</evidence>
<feature type="domain" description="PKD" evidence="10">
    <location>
        <begin position="348"/>
        <end position="416"/>
    </location>
</feature>
<keyword evidence="12" id="KW-1185">Reference proteome</keyword>
<protein>
    <submittedName>
        <fullName evidence="11">T9SS type A sorting domain-containing protein</fullName>
    </submittedName>
</protein>
<organism evidence="11 12">
    <name type="scientific">Flammeovirga yaeyamensis</name>
    <dbReference type="NCBI Taxonomy" id="367791"/>
    <lineage>
        <taxon>Bacteria</taxon>
        <taxon>Pseudomonadati</taxon>
        <taxon>Bacteroidota</taxon>
        <taxon>Cytophagia</taxon>
        <taxon>Cytophagales</taxon>
        <taxon>Flammeovirgaceae</taxon>
        <taxon>Flammeovirga</taxon>
    </lineage>
</organism>
<dbReference type="Pfam" id="PF18962">
    <property type="entry name" value="Por_Secre_tail"/>
    <property type="match status" value="1"/>
</dbReference>
<evidence type="ECO:0000256" key="6">
    <source>
        <dbReference type="ARBA" id="ARBA00022833"/>
    </source>
</evidence>
<dbReference type="AlphaFoldDB" id="A0AAX1NBD2"/>
<comment type="similarity">
    <text evidence="1">Belongs to the peptidase M43B family.</text>
</comment>
<sequence>MTRSIFFLLLLFTTYSFSQTITPKRNSCLTKSINSPYYNDVTHPGDEAFEAKMRLLTSEYNNARIKEDVIQIPVVVHVIHNGTDVGVGANIANAQILSQIRILNEDFRRTENTPGFNDHQAGADTKIEFVMALRDEDENILTEPGVDRVLIEEDFFTADEFQMSVKPHTIWDPTKYLNIWTCTFGGVNSDLLGYAQFPNVPSDVDGLDGLTPIGGMASTDGVVIGYQFFGDTLNVHAPYDKGRTTTHEIGHWLGLIHIWGDGDCDVDDHCDDTPNQDGPNQVCMTRNSCIDPVNDQNDMIENYMDYTPDDCMNIFTQDQKTRMRIVLNNSIRRKELLLSEKHIPLSVPHAHFVADSTSLDVNTYITFTDSTRNSPREWSWFFEGGAPSTSSAQHPRVQYREYGEFDVTLIASNDVGADTLHIANHISVARVTSLEDDLFEVSTYPNPTFHSVKLNFAHPFKNIEVDVFNLKGAHMDHIESDYQELIVDMHQYPKGLYLIKVNLGGNQKVVKVMKQ</sequence>
<dbReference type="InterPro" id="IPR008754">
    <property type="entry name" value="Peptidase_M43"/>
</dbReference>
<dbReference type="Pfam" id="PF00801">
    <property type="entry name" value="PKD"/>
    <property type="match status" value="1"/>
</dbReference>
<keyword evidence="5" id="KW-0378">Hydrolase</keyword>
<keyword evidence="6" id="KW-0862">Zinc</keyword>
<dbReference type="PANTHER" id="PTHR47466">
    <property type="match status" value="1"/>
</dbReference>
<feature type="signal peptide" evidence="9">
    <location>
        <begin position="1"/>
        <end position="18"/>
    </location>
</feature>
<proteinExistence type="inferred from homology"/>
<dbReference type="KEGG" id="fya:KMW28_28315"/>
<dbReference type="InterPro" id="IPR013783">
    <property type="entry name" value="Ig-like_fold"/>
</dbReference>
<dbReference type="GO" id="GO:0046872">
    <property type="term" value="F:metal ion binding"/>
    <property type="evidence" value="ECO:0007669"/>
    <property type="project" value="UniProtKB-KW"/>
</dbReference>
<dbReference type="Pfam" id="PF05572">
    <property type="entry name" value="Peptidase_M43"/>
    <property type="match status" value="1"/>
</dbReference>
<dbReference type="InterPro" id="IPR024079">
    <property type="entry name" value="MetalloPept_cat_dom_sf"/>
</dbReference>
<dbReference type="CDD" id="cd00146">
    <property type="entry name" value="PKD"/>
    <property type="match status" value="1"/>
</dbReference>
<dbReference type="InterPro" id="IPR026444">
    <property type="entry name" value="Secre_tail"/>
</dbReference>
<evidence type="ECO:0000313" key="11">
    <source>
        <dbReference type="EMBL" id="QWG04804.1"/>
    </source>
</evidence>
<reference evidence="11 12" key="1">
    <citation type="submission" date="2021-05" db="EMBL/GenBank/DDBJ databases">
        <title>Comparative genomic studies on the polysaccharide-degrading batcterial strains of the Flammeovirga genus.</title>
        <authorList>
            <person name="Zewei F."/>
            <person name="Zheng Z."/>
            <person name="Yu L."/>
            <person name="Ruyue G."/>
            <person name="Yanhong M."/>
            <person name="Yuanyuan C."/>
            <person name="Jingyan G."/>
            <person name="Wenjun H."/>
        </authorList>
    </citation>
    <scope>NUCLEOTIDE SEQUENCE [LARGE SCALE GENOMIC DNA]</scope>
    <source>
        <strain evidence="11 12">NBRC:100898</strain>
    </source>
</reference>
<dbReference type="InterPro" id="IPR022409">
    <property type="entry name" value="PKD/Chitinase_dom"/>
</dbReference>
<name>A0AAX1NBD2_9BACT</name>
<evidence type="ECO:0000256" key="5">
    <source>
        <dbReference type="ARBA" id="ARBA00022801"/>
    </source>
</evidence>
<dbReference type="Proteomes" id="UP000678679">
    <property type="component" value="Chromosome 2"/>
</dbReference>
<evidence type="ECO:0000256" key="8">
    <source>
        <dbReference type="ARBA" id="ARBA00023157"/>
    </source>
</evidence>
<evidence type="ECO:0000256" key="2">
    <source>
        <dbReference type="ARBA" id="ARBA00022670"/>
    </source>
</evidence>
<keyword evidence="7" id="KW-0482">Metalloprotease</keyword>
<dbReference type="CDD" id="cd04275">
    <property type="entry name" value="ZnMc_pappalysin_like"/>
    <property type="match status" value="1"/>
</dbReference>
<dbReference type="SMART" id="SM00089">
    <property type="entry name" value="PKD"/>
    <property type="match status" value="1"/>
</dbReference>
<dbReference type="RefSeq" id="WP_169662495.1">
    <property type="nucleotide sequence ID" value="NZ_CP076133.1"/>
</dbReference>
<dbReference type="PANTHER" id="PTHR47466:SF1">
    <property type="entry name" value="METALLOPROTEASE MEP1 (AFU_ORTHOLOGUE AFUA_1G07730)-RELATED"/>
    <property type="match status" value="1"/>
</dbReference>
<dbReference type="InterPro" id="IPR000601">
    <property type="entry name" value="PKD_dom"/>
</dbReference>
<dbReference type="NCBIfam" id="TIGR04183">
    <property type="entry name" value="Por_Secre_tail"/>
    <property type="match status" value="1"/>
</dbReference>
<evidence type="ECO:0000313" key="12">
    <source>
        <dbReference type="Proteomes" id="UP000678679"/>
    </source>
</evidence>
<keyword evidence="2" id="KW-0645">Protease</keyword>
<evidence type="ECO:0000256" key="4">
    <source>
        <dbReference type="ARBA" id="ARBA00022729"/>
    </source>
</evidence>
<evidence type="ECO:0000259" key="10">
    <source>
        <dbReference type="PROSITE" id="PS50093"/>
    </source>
</evidence>
<keyword evidence="3" id="KW-0479">Metal-binding</keyword>
<dbReference type="EMBL" id="CP076133">
    <property type="protein sequence ID" value="QWG04804.1"/>
    <property type="molecule type" value="Genomic_DNA"/>
</dbReference>
<dbReference type="GO" id="GO:0008237">
    <property type="term" value="F:metallopeptidase activity"/>
    <property type="evidence" value="ECO:0007669"/>
    <property type="project" value="UniProtKB-KW"/>
</dbReference>
<gene>
    <name evidence="11" type="ORF">KMW28_28315</name>
</gene>
<evidence type="ECO:0000256" key="1">
    <source>
        <dbReference type="ARBA" id="ARBA00008721"/>
    </source>
</evidence>
<dbReference type="InterPro" id="IPR035986">
    <property type="entry name" value="PKD_dom_sf"/>
</dbReference>
<feature type="chain" id="PRO_5043410193" evidence="9">
    <location>
        <begin position="19"/>
        <end position="515"/>
    </location>
</feature>
<evidence type="ECO:0000256" key="7">
    <source>
        <dbReference type="ARBA" id="ARBA00023049"/>
    </source>
</evidence>
<keyword evidence="4 9" id="KW-0732">Signal</keyword>
<evidence type="ECO:0000256" key="3">
    <source>
        <dbReference type="ARBA" id="ARBA00022723"/>
    </source>
</evidence>